<dbReference type="AlphaFoldDB" id="A0A4V6Q8E5"/>
<evidence type="ECO:0000313" key="2">
    <source>
        <dbReference type="Proteomes" id="UP000295447"/>
    </source>
</evidence>
<name>A0A4V6Q8E5_9ACTN</name>
<gene>
    <name evidence="1" type="ORF">EV650_6204</name>
</gene>
<evidence type="ECO:0000313" key="1">
    <source>
        <dbReference type="EMBL" id="TDW19594.1"/>
    </source>
</evidence>
<dbReference type="EMBL" id="SODF01000002">
    <property type="protein sequence ID" value="TDW19594.1"/>
    <property type="molecule type" value="Genomic_DNA"/>
</dbReference>
<comment type="caution">
    <text evidence="1">The sequence shown here is derived from an EMBL/GenBank/DDBJ whole genome shotgun (WGS) entry which is preliminary data.</text>
</comment>
<accession>A0A4V6Q8E5</accession>
<reference evidence="1 2" key="1">
    <citation type="submission" date="2019-03" db="EMBL/GenBank/DDBJ databases">
        <title>Genomic Encyclopedia of Type Strains, Phase III (KMG-III): the genomes of soil and plant-associated and newly described type strains.</title>
        <authorList>
            <person name="Whitman W."/>
        </authorList>
    </citation>
    <scope>NUCLEOTIDE SEQUENCE [LARGE SCALE GENOMIC DNA]</scope>
    <source>
        <strain evidence="1 2">VKM Ac-2570</strain>
    </source>
</reference>
<sequence>MSADLQAIATERRSAGHAGRAAGAAIVMALVSGVEWLR</sequence>
<keyword evidence="2" id="KW-1185">Reference proteome</keyword>
<proteinExistence type="predicted"/>
<organism evidence="1 2">
    <name type="scientific">Kribbella kalugense</name>
    <dbReference type="NCBI Taxonomy" id="2512221"/>
    <lineage>
        <taxon>Bacteria</taxon>
        <taxon>Bacillati</taxon>
        <taxon>Actinomycetota</taxon>
        <taxon>Actinomycetes</taxon>
        <taxon>Propionibacteriales</taxon>
        <taxon>Kribbellaceae</taxon>
        <taxon>Kribbella</taxon>
    </lineage>
</organism>
<dbReference type="Proteomes" id="UP000295447">
    <property type="component" value="Unassembled WGS sequence"/>
</dbReference>
<protein>
    <submittedName>
        <fullName evidence="1">Uncharacterized protein</fullName>
    </submittedName>
</protein>